<comment type="subcellular location">
    <subcellularLocation>
        <location evidence="1">Cell outer membrane</location>
    </subcellularLocation>
</comment>
<evidence type="ECO:0000256" key="7">
    <source>
        <dbReference type="SAM" id="SignalP"/>
    </source>
</evidence>
<dbReference type="EMBL" id="FRBY01000001">
    <property type="protein sequence ID" value="SHL27215.1"/>
    <property type="molecule type" value="Genomic_DNA"/>
</dbReference>
<keyword evidence="3 5" id="KW-0472">Membrane</keyword>
<dbReference type="SUPFAM" id="SSF103088">
    <property type="entry name" value="OmpA-like"/>
    <property type="match status" value="1"/>
</dbReference>
<evidence type="ECO:0000259" key="8">
    <source>
        <dbReference type="PROSITE" id="PS51123"/>
    </source>
</evidence>
<dbReference type="InterPro" id="IPR050330">
    <property type="entry name" value="Bact_OuterMem_StrucFunc"/>
</dbReference>
<feature type="region of interest" description="Disordered" evidence="6">
    <location>
        <begin position="453"/>
        <end position="493"/>
    </location>
</feature>
<dbReference type="SUPFAM" id="SSF103647">
    <property type="entry name" value="TSP type-3 repeat"/>
    <property type="match status" value="1"/>
</dbReference>
<dbReference type="OrthoDB" id="9805336at2"/>
<dbReference type="CDD" id="cd07185">
    <property type="entry name" value="OmpA_C-like"/>
    <property type="match status" value="1"/>
</dbReference>
<dbReference type="InterPro" id="IPR028974">
    <property type="entry name" value="TSP_type-3_rpt"/>
</dbReference>
<protein>
    <submittedName>
        <fullName evidence="9">Thrombospondin type 3 repeat-containing protein</fullName>
    </submittedName>
</protein>
<dbReference type="PANTHER" id="PTHR30329">
    <property type="entry name" value="STATOR ELEMENT OF FLAGELLAR MOTOR COMPLEX"/>
    <property type="match status" value="1"/>
</dbReference>
<dbReference type="AlphaFoldDB" id="A0A1M6ZA01"/>
<evidence type="ECO:0000256" key="1">
    <source>
        <dbReference type="ARBA" id="ARBA00004442"/>
    </source>
</evidence>
<evidence type="ECO:0000256" key="4">
    <source>
        <dbReference type="ARBA" id="ARBA00023237"/>
    </source>
</evidence>
<dbReference type="PROSITE" id="PS01068">
    <property type="entry name" value="OMPA_1"/>
    <property type="match status" value="1"/>
</dbReference>
<dbReference type="InterPro" id="IPR006690">
    <property type="entry name" value="OMPA-like_CS"/>
</dbReference>
<dbReference type="InterPro" id="IPR006665">
    <property type="entry name" value="OmpA-like"/>
</dbReference>
<keyword evidence="10" id="KW-1185">Reference proteome</keyword>
<dbReference type="Pfam" id="PF00691">
    <property type="entry name" value="OmpA"/>
    <property type="match status" value="1"/>
</dbReference>
<accession>A0A1M6ZA01</accession>
<feature type="domain" description="OmpA-like" evidence="8">
    <location>
        <begin position="368"/>
        <end position="488"/>
    </location>
</feature>
<organism evidence="9 10">
    <name type="scientific">Flavobacterium saccharophilum</name>
    <dbReference type="NCBI Taxonomy" id="29534"/>
    <lineage>
        <taxon>Bacteria</taxon>
        <taxon>Pseudomonadati</taxon>
        <taxon>Bacteroidota</taxon>
        <taxon>Flavobacteriia</taxon>
        <taxon>Flavobacteriales</taxon>
        <taxon>Flavobacteriaceae</taxon>
        <taxon>Flavobacterium</taxon>
    </lineage>
</organism>
<sequence length="493" mass="52187">MKHLNKLLVAVMMVMGLSSHAQDSNNPWAISFGVNAVDTRTSAGGGNGFFDQHFSQPFDAKDNWNILPSLSYIGVSRYVGSGFSVGLQGSVNKIDKAVYFRPTAPGHDGRGMVVTNPGDLMYYGIDATIKYSFQELIKSKVIDPSLSVGGGYVFLGDDSYGTVNPGAGVTFWFTDAIGLELATKYKWAVANKDNEIPGRNDWNGEIDSPSHFQHTLGLVFKFGGKDTDGDGIYDKDDACPDVAGLKQFNGCPDTDGDGIVDASDACPDVFGLAALNGCPDTDGDGIADKDDACPDVAGLAALKGCPDADGDGIADKDDKCPTVAGPKENGGCPFLDADKDGVADKDDDCPTVYGPASNRGCPEVTTEALEDLKVQARAVYFNSGKATFKTGDKETQARLDAIKQILINYPNAKFSIEGHTDSTGSAKLNQKLSEDRAAAVMNALIERGVNAENLTSKGFGPSQPVASNKTAAGKAQNRRTEIRHIGSKYQGKL</sequence>
<gene>
    <name evidence="9" type="ORF">SAMN05444366_0178</name>
</gene>
<dbReference type="InterPro" id="IPR036737">
    <property type="entry name" value="OmpA-like_sf"/>
</dbReference>
<dbReference type="PROSITE" id="PS51123">
    <property type="entry name" value="OMPA_2"/>
    <property type="match status" value="1"/>
</dbReference>
<feature type="signal peptide" evidence="7">
    <location>
        <begin position="1"/>
        <end position="21"/>
    </location>
</feature>
<dbReference type="PRINTS" id="PR01021">
    <property type="entry name" value="OMPADOMAIN"/>
</dbReference>
<evidence type="ECO:0000313" key="9">
    <source>
        <dbReference type="EMBL" id="SHL27215.1"/>
    </source>
</evidence>
<feature type="chain" id="PRO_5012206806" evidence="7">
    <location>
        <begin position="22"/>
        <end position="493"/>
    </location>
</feature>
<dbReference type="GO" id="GO:0005509">
    <property type="term" value="F:calcium ion binding"/>
    <property type="evidence" value="ECO:0007669"/>
    <property type="project" value="InterPro"/>
</dbReference>
<dbReference type="Gene3D" id="3.30.1330.60">
    <property type="entry name" value="OmpA-like domain"/>
    <property type="match status" value="1"/>
</dbReference>
<dbReference type="GO" id="GO:0007155">
    <property type="term" value="P:cell adhesion"/>
    <property type="evidence" value="ECO:0007669"/>
    <property type="project" value="InterPro"/>
</dbReference>
<dbReference type="Proteomes" id="UP000184121">
    <property type="component" value="Unassembled WGS sequence"/>
</dbReference>
<proteinExistence type="predicted"/>
<dbReference type="Pfam" id="PF02412">
    <property type="entry name" value="TSP_3"/>
    <property type="match status" value="2"/>
</dbReference>
<evidence type="ECO:0000256" key="6">
    <source>
        <dbReference type="SAM" id="MobiDB-lite"/>
    </source>
</evidence>
<dbReference type="InterPro" id="IPR006664">
    <property type="entry name" value="OMP_bac"/>
</dbReference>
<keyword evidence="2 7" id="KW-0732">Signal</keyword>
<name>A0A1M6ZA01_9FLAO</name>
<keyword evidence="4" id="KW-0998">Cell outer membrane</keyword>
<dbReference type="InterPro" id="IPR003367">
    <property type="entry name" value="Thrombospondin_3-like_rpt"/>
</dbReference>
<dbReference type="Gene3D" id="4.10.1080.10">
    <property type="entry name" value="TSP type-3 repeat"/>
    <property type="match status" value="1"/>
</dbReference>
<reference evidence="10" key="1">
    <citation type="submission" date="2016-11" db="EMBL/GenBank/DDBJ databases">
        <authorList>
            <person name="Varghese N."/>
            <person name="Submissions S."/>
        </authorList>
    </citation>
    <scope>NUCLEOTIDE SEQUENCE [LARGE SCALE GENOMIC DNA]</scope>
    <source>
        <strain evidence="10">DSM 1811</strain>
    </source>
</reference>
<evidence type="ECO:0000313" key="10">
    <source>
        <dbReference type="Proteomes" id="UP000184121"/>
    </source>
</evidence>
<dbReference type="STRING" id="29534.SAMN05444366_0178"/>
<dbReference type="GO" id="GO:0009279">
    <property type="term" value="C:cell outer membrane"/>
    <property type="evidence" value="ECO:0007669"/>
    <property type="project" value="UniProtKB-SubCell"/>
</dbReference>
<dbReference type="PANTHER" id="PTHR30329:SF21">
    <property type="entry name" value="LIPOPROTEIN YIAD-RELATED"/>
    <property type="match status" value="1"/>
</dbReference>
<dbReference type="RefSeq" id="WP_072969784.1">
    <property type="nucleotide sequence ID" value="NZ_FRBY01000001.1"/>
</dbReference>
<evidence type="ECO:0000256" key="3">
    <source>
        <dbReference type="ARBA" id="ARBA00023136"/>
    </source>
</evidence>
<evidence type="ECO:0000256" key="2">
    <source>
        <dbReference type="ARBA" id="ARBA00022729"/>
    </source>
</evidence>
<evidence type="ECO:0000256" key="5">
    <source>
        <dbReference type="PROSITE-ProRule" id="PRU00473"/>
    </source>
</evidence>